<evidence type="ECO:0000313" key="4">
    <source>
        <dbReference type="RefSeq" id="XP_065659328.1"/>
    </source>
</evidence>
<name>A0ABM4CCC0_HYDVU</name>
<accession>A0ABM4CCC0</accession>
<dbReference type="SUPFAM" id="SSF47923">
    <property type="entry name" value="Ypt/Rab-GAP domain of gyp1p"/>
    <property type="match status" value="2"/>
</dbReference>
<evidence type="ECO:0000259" key="2">
    <source>
        <dbReference type="PROSITE" id="PS50086"/>
    </source>
</evidence>
<keyword evidence="3" id="KW-1185">Reference proteome</keyword>
<dbReference type="InterPro" id="IPR000195">
    <property type="entry name" value="Rab-GAP-TBC_dom"/>
</dbReference>
<dbReference type="Gene3D" id="1.10.8.270">
    <property type="entry name" value="putative rabgap domain of human tbc1 domain family member 14 like domains"/>
    <property type="match status" value="1"/>
</dbReference>
<dbReference type="Gene3D" id="2.30.29.230">
    <property type="match status" value="1"/>
</dbReference>
<evidence type="ECO:0000313" key="3">
    <source>
        <dbReference type="Proteomes" id="UP001652625"/>
    </source>
</evidence>
<proteinExistence type="predicted"/>
<keyword evidence="1" id="KW-0343">GTPase activation</keyword>
<dbReference type="PANTHER" id="PTHR22957:SF547">
    <property type="entry name" value="TBC1 DOMAIN FAMILY MEMBER 16"/>
    <property type="match status" value="1"/>
</dbReference>
<feature type="domain" description="Rab-GAP TBC" evidence="2">
    <location>
        <begin position="292"/>
        <end position="501"/>
    </location>
</feature>
<dbReference type="PANTHER" id="PTHR22957">
    <property type="entry name" value="TBC1 DOMAIN FAMILY MEMBER GTPASE-ACTIVATING PROTEIN"/>
    <property type="match status" value="1"/>
</dbReference>
<dbReference type="Proteomes" id="UP001652625">
    <property type="component" value="Chromosome 08"/>
</dbReference>
<gene>
    <name evidence="4" type="primary">LOC136071770</name>
</gene>
<dbReference type="InterPro" id="IPR035969">
    <property type="entry name" value="Rab-GAP_TBC_sf"/>
</dbReference>
<organism evidence="3 4">
    <name type="scientific">Hydra vulgaris</name>
    <name type="common">Hydra</name>
    <name type="synonym">Hydra attenuata</name>
    <dbReference type="NCBI Taxonomy" id="6087"/>
    <lineage>
        <taxon>Eukaryota</taxon>
        <taxon>Metazoa</taxon>
        <taxon>Cnidaria</taxon>
        <taxon>Hydrozoa</taxon>
        <taxon>Hydroidolina</taxon>
        <taxon>Anthoathecata</taxon>
        <taxon>Aplanulata</taxon>
        <taxon>Hydridae</taxon>
        <taxon>Hydra</taxon>
    </lineage>
</organism>
<dbReference type="PROSITE" id="PS50086">
    <property type="entry name" value="TBC_RABGAP"/>
    <property type="match status" value="1"/>
</dbReference>
<dbReference type="Gene3D" id="1.10.472.80">
    <property type="entry name" value="Ypt/Rab-GAP domain of gyp1p, domain 3"/>
    <property type="match status" value="1"/>
</dbReference>
<evidence type="ECO:0000256" key="1">
    <source>
        <dbReference type="ARBA" id="ARBA00022468"/>
    </source>
</evidence>
<dbReference type="SMART" id="SM00164">
    <property type="entry name" value="TBC"/>
    <property type="match status" value="1"/>
</dbReference>
<dbReference type="GeneID" id="136071770"/>
<dbReference type="RefSeq" id="XP_065659328.1">
    <property type="nucleotide sequence ID" value="XM_065803256.1"/>
</dbReference>
<reference evidence="4" key="1">
    <citation type="submission" date="2025-08" db="UniProtKB">
        <authorList>
            <consortium name="RefSeq"/>
        </authorList>
    </citation>
    <scope>IDENTIFICATION</scope>
</reference>
<dbReference type="Pfam" id="PF00566">
    <property type="entry name" value="RabGAP-TBC"/>
    <property type="match status" value="1"/>
</dbReference>
<protein>
    <submittedName>
        <fullName evidence="4">TBC1 domain family member 16-like isoform X4</fullName>
    </submittedName>
</protein>
<sequence length="653" mass="75912">MAGRKSPKKNLLSFIVSTIDKAFYHVYDGEPLKSKIRTSTQDSILEEEVLFCKNNVCVHSVLGENFEDEHSLGYLCIKKIYRADSEISDMMLSWTPNTLLSTGYTDLGELVTDESIEDRNLNNQSHDNEIEINEINQEIKETSKDSLSLSLNSSMNFETPLGEVFSINILDVKTLKLFFANELKDSGQFVIGTYENEYKVFHFHNTGLIKLANIFESWNGCSDDKDLDPNETMQQVFYIHSGREGIINVECQVHPEEFKYKALNTLRWQSYINSAGQLEDAYNFRKHVFFGGVSQDVRVDAWKFLLYYYPMHSTSSEREILKIEKQKAYEAIHAKRLALSSEEFQVFWRKVQFIVDKDVVRTDRLHPYYAGQDNPNLQIMRNLLLNYAIYNPVISYTQGMSDLVAPLLATLHNEVDTFWCFVGLMEASMFVATPTDSSMEVSLNYLRELLRIMLPDFYLHFLGQDYEMDLLFAHRWLVLCFKREFLYQEVLKIWEACWSRYQTDYFHIFVCVAIVKLYGFFCIERKLNSDEILQYFTEMAMKFDGTATLKEARFLLYKFRQMAKIPCSLLGLLSGKGVWDGGISPEIECVSHHKKCCIQVFQDNQIENKDMVDTNNANNTEENISSQLFLESTELDNQSVKIKEVKKNENEIT</sequence>